<comment type="caution">
    <text evidence="4">The sequence shown here is derived from an EMBL/GenBank/DDBJ whole genome shotgun (WGS) entry which is preliminary data.</text>
</comment>
<dbReference type="EMBL" id="BMAV01024406">
    <property type="protein sequence ID" value="GFS32941.1"/>
    <property type="molecule type" value="Genomic_DNA"/>
</dbReference>
<evidence type="ECO:0000256" key="1">
    <source>
        <dbReference type="ARBA" id="ARBA00005771"/>
    </source>
</evidence>
<dbReference type="AlphaFoldDB" id="A0A8X6M989"/>
<accession>A0A8X6M989</accession>
<keyword evidence="5" id="KW-1185">Reference proteome</keyword>
<keyword evidence="2" id="KW-0808">Transferase</keyword>
<organism evidence="4 5">
    <name type="scientific">Trichonephila inaurata madagascariensis</name>
    <dbReference type="NCBI Taxonomy" id="2747483"/>
    <lineage>
        <taxon>Eukaryota</taxon>
        <taxon>Metazoa</taxon>
        <taxon>Ecdysozoa</taxon>
        <taxon>Arthropoda</taxon>
        <taxon>Chelicerata</taxon>
        <taxon>Arachnida</taxon>
        <taxon>Araneae</taxon>
        <taxon>Araneomorphae</taxon>
        <taxon>Entelegynae</taxon>
        <taxon>Araneoidea</taxon>
        <taxon>Nephilidae</taxon>
        <taxon>Trichonephila</taxon>
        <taxon>Trichonephila inaurata</taxon>
    </lineage>
</organism>
<comment type="similarity">
    <text evidence="1">Belongs to the sulfotransferase 1 family.</text>
</comment>
<proteinExistence type="inferred from homology"/>
<dbReference type="Proteomes" id="UP000886998">
    <property type="component" value="Unassembled WGS sequence"/>
</dbReference>
<dbReference type="Pfam" id="PF00685">
    <property type="entry name" value="Sulfotransfer_1"/>
    <property type="match status" value="1"/>
</dbReference>
<name>A0A8X6M989_9ARAC</name>
<evidence type="ECO:0000259" key="3">
    <source>
        <dbReference type="Pfam" id="PF00685"/>
    </source>
</evidence>
<dbReference type="OrthoDB" id="6409834at2759"/>
<dbReference type="InterPro" id="IPR027417">
    <property type="entry name" value="P-loop_NTPase"/>
</dbReference>
<feature type="domain" description="Sulfotransferase" evidence="3">
    <location>
        <begin position="36"/>
        <end position="281"/>
    </location>
</feature>
<evidence type="ECO:0000256" key="2">
    <source>
        <dbReference type="ARBA" id="ARBA00022679"/>
    </source>
</evidence>
<gene>
    <name evidence="4" type="primary">Sult3a1</name>
    <name evidence="4" type="ORF">TNIN_44481</name>
</gene>
<dbReference type="SUPFAM" id="SSF52540">
    <property type="entry name" value="P-loop containing nucleoside triphosphate hydrolases"/>
    <property type="match status" value="1"/>
</dbReference>
<dbReference type="PANTHER" id="PTHR11783">
    <property type="entry name" value="SULFOTRANSFERASE SULT"/>
    <property type="match status" value="1"/>
</dbReference>
<evidence type="ECO:0000313" key="5">
    <source>
        <dbReference type="Proteomes" id="UP000886998"/>
    </source>
</evidence>
<dbReference type="InterPro" id="IPR000863">
    <property type="entry name" value="Sulfotransferase_dom"/>
</dbReference>
<sequence length="289" mass="34464">MPRISKTQKIRGFPFPKVTWYTKEHIEETLDYESRDGDIIICSYPKTGTTWLQYIILQILSKGKEFPSYNEALFKTIPFMEMAGRGPVDAMEGLRIYRHHCPFHLIKKNAKAKYLYIYRNPEDTFVSYYYFLQNVKEEKFDFDQFFEEFLTSEIEYGSYFEHVLSFLMHKNNGNLLLISYEKLLANRKEGYLRIAKFLGEEYYQNIVNDKELLNRILQNTHFDYMKKKLYFVHPSPKEIPKGSIKIVEFFRKGVVGDGKNKLSPHQIKRIRELANEIMKGTEVLKEWYG</sequence>
<dbReference type="Gene3D" id="3.40.50.300">
    <property type="entry name" value="P-loop containing nucleotide triphosphate hydrolases"/>
    <property type="match status" value="1"/>
</dbReference>
<evidence type="ECO:0000313" key="4">
    <source>
        <dbReference type="EMBL" id="GFS32941.1"/>
    </source>
</evidence>
<reference evidence="4" key="1">
    <citation type="submission" date="2020-08" db="EMBL/GenBank/DDBJ databases">
        <title>Multicomponent nature underlies the extraordinary mechanical properties of spider dragline silk.</title>
        <authorList>
            <person name="Kono N."/>
            <person name="Nakamura H."/>
            <person name="Mori M."/>
            <person name="Yoshida Y."/>
            <person name="Ohtoshi R."/>
            <person name="Malay A.D."/>
            <person name="Moran D.A.P."/>
            <person name="Tomita M."/>
            <person name="Numata K."/>
            <person name="Arakawa K."/>
        </authorList>
    </citation>
    <scope>NUCLEOTIDE SEQUENCE</scope>
</reference>
<dbReference type="GO" id="GO:0008146">
    <property type="term" value="F:sulfotransferase activity"/>
    <property type="evidence" value="ECO:0007669"/>
    <property type="project" value="InterPro"/>
</dbReference>
<protein>
    <submittedName>
        <fullName evidence="4">Amine sulfotransferase</fullName>
    </submittedName>
</protein>